<dbReference type="EMBL" id="KV417661">
    <property type="protein sequence ID" value="KZP11540.1"/>
    <property type="molecule type" value="Genomic_DNA"/>
</dbReference>
<dbReference type="AlphaFoldDB" id="A0A166AF19"/>
<evidence type="ECO:0000313" key="2">
    <source>
        <dbReference type="EMBL" id="KZP11540.1"/>
    </source>
</evidence>
<keyword evidence="3" id="KW-1185">Reference proteome</keyword>
<protein>
    <submittedName>
        <fullName evidence="2">Uncharacterized protein</fullName>
    </submittedName>
</protein>
<proteinExistence type="predicted"/>
<gene>
    <name evidence="1" type="ORF">FIBSPDRAFT_1050684</name>
    <name evidence="2" type="ORF">FIBSPDRAFT_1050688</name>
</gene>
<evidence type="ECO:0000313" key="1">
    <source>
        <dbReference type="EMBL" id="KZP11536.1"/>
    </source>
</evidence>
<accession>A0A166AF19</accession>
<dbReference type="EMBL" id="KV417661">
    <property type="protein sequence ID" value="KZP11536.1"/>
    <property type="molecule type" value="Genomic_DNA"/>
</dbReference>
<evidence type="ECO:0000313" key="3">
    <source>
        <dbReference type="Proteomes" id="UP000076532"/>
    </source>
</evidence>
<dbReference type="Proteomes" id="UP000076532">
    <property type="component" value="Unassembled WGS sequence"/>
</dbReference>
<reference evidence="2 3" key="1">
    <citation type="journal article" date="2016" name="Mol. Biol. Evol.">
        <title>Comparative Genomics of Early-Diverging Mushroom-Forming Fungi Provides Insights into the Origins of Lignocellulose Decay Capabilities.</title>
        <authorList>
            <person name="Nagy L.G."/>
            <person name="Riley R."/>
            <person name="Tritt A."/>
            <person name="Adam C."/>
            <person name="Daum C."/>
            <person name="Floudas D."/>
            <person name="Sun H."/>
            <person name="Yadav J.S."/>
            <person name="Pangilinan J."/>
            <person name="Larsson K.H."/>
            <person name="Matsuura K."/>
            <person name="Barry K."/>
            <person name="Labutti K."/>
            <person name="Kuo R."/>
            <person name="Ohm R.A."/>
            <person name="Bhattacharya S.S."/>
            <person name="Shirouzu T."/>
            <person name="Yoshinaga Y."/>
            <person name="Martin F.M."/>
            <person name="Grigoriev I.V."/>
            <person name="Hibbett D.S."/>
        </authorList>
    </citation>
    <scope>NUCLEOTIDE SEQUENCE [LARGE SCALE GENOMIC DNA]</scope>
    <source>
        <strain evidence="2 3">CBS 109695</strain>
    </source>
</reference>
<name>A0A166AF19_9AGAM</name>
<organism evidence="2 3">
    <name type="scientific">Athelia psychrophila</name>
    <dbReference type="NCBI Taxonomy" id="1759441"/>
    <lineage>
        <taxon>Eukaryota</taxon>
        <taxon>Fungi</taxon>
        <taxon>Dikarya</taxon>
        <taxon>Basidiomycota</taxon>
        <taxon>Agaricomycotina</taxon>
        <taxon>Agaricomycetes</taxon>
        <taxon>Agaricomycetidae</taxon>
        <taxon>Atheliales</taxon>
        <taxon>Atheliaceae</taxon>
        <taxon>Athelia</taxon>
    </lineage>
</organism>
<sequence length="89" mass="9805">MTRSAFIENRTTTRKIANTGPEVVFSVRSPRGLIKNRVETNFAFVIERDILHETTGLHSLEPHTHLAFPSCTNSATLSTLIKGLSPSSP</sequence>